<dbReference type="EMBL" id="CP093326">
    <property type="protein sequence ID" value="UNK45806.1"/>
    <property type="molecule type" value="Genomic_DNA"/>
</dbReference>
<evidence type="ECO:0000313" key="2">
    <source>
        <dbReference type="EMBL" id="UNK45806.1"/>
    </source>
</evidence>
<proteinExistence type="predicted"/>
<dbReference type="InterPro" id="IPR023485">
    <property type="entry name" value="Ptyr_pPase"/>
</dbReference>
<dbReference type="SMART" id="SM00226">
    <property type="entry name" value="LMWPc"/>
    <property type="match status" value="1"/>
</dbReference>
<accession>A0ABY3W8L0</accession>
<dbReference type="SUPFAM" id="SSF52788">
    <property type="entry name" value="Phosphotyrosine protein phosphatases I"/>
    <property type="match status" value="1"/>
</dbReference>
<feature type="domain" description="Phosphotyrosine protein phosphatase I" evidence="1">
    <location>
        <begin position="1"/>
        <end position="178"/>
    </location>
</feature>
<dbReference type="InterPro" id="IPR036196">
    <property type="entry name" value="Ptyr_pPase_sf"/>
</dbReference>
<evidence type="ECO:0000313" key="3">
    <source>
        <dbReference type="Proteomes" id="UP000829069"/>
    </source>
</evidence>
<protein>
    <submittedName>
        <fullName evidence="2">Low molecular weight phosphatase family protein</fullName>
    </submittedName>
</protein>
<gene>
    <name evidence="2" type="ORF">MNQ99_18140</name>
</gene>
<sequence length="183" mass="20064">MAEHVLRHRLDELRPGMFEVRSAGIQALVAAPMDQRTQALLHTLGLESSGFTARQLEDSHLDSPDLALAMTTGHRDSLVAMAPRLLKRTFTVRELARMLAALAADPAIRVPCGRAAPEVSERWRRLPQLASLKRYAVLATDPAADDVVDPYRQDDSVFEQMVRELMPALDRVVAFEAAAAGAG</sequence>
<organism evidence="2 3">
    <name type="scientific">Arthrobacter sulfonylureivorans</name>
    <dbReference type="NCBI Taxonomy" id="2486855"/>
    <lineage>
        <taxon>Bacteria</taxon>
        <taxon>Bacillati</taxon>
        <taxon>Actinomycetota</taxon>
        <taxon>Actinomycetes</taxon>
        <taxon>Micrococcales</taxon>
        <taxon>Micrococcaceae</taxon>
        <taxon>Arthrobacter</taxon>
    </lineage>
</organism>
<evidence type="ECO:0000259" key="1">
    <source>
        <dbReference type="SMART" id="SM00226"/>
    </source>
</evidence>
<reference evidence="2 3" key="1">
    <citation type="submission" date="2022-03" db="EMBL/GenBank/DDBJ databases">
        <title>Isotopic signatures of nitrous oxide derived from detoxification processes.</title>
        <authorList>
            <person name="Behrendt U."/>
            <person name="Buchen C."/>
            <person name="Well R."/>
            <person name="Ulrich A."/>
            <person name="Rohe L."/>
            <person name="Kolb S."/>
            <person name="Schloter M."/>
            <person name="Horn M.A."/>
            <person name="Augustin J."/>
        </authorList>
    </citation>
    <scope>NUCLEOTIDE SEQUENCE [LARGE SCALE GENOMIC DNA]</scope>
    <source>
        <strain evidence="2 3">S4-C24</strain>
    </source>
</reference>
<dbReference type="Proteomes" id="UP000829069">
    <property type="component" value="Chromosome"/>
</dbReference>
<keyword evidence="3" id="KW-1185">Reference proteome</keyword>
<dbReference type="Gene3D" id="3.40.50.2300">
    <property type="match status" value="1"/>
</dbReference>
<dbReference type="Pfam" id="PF01451">
    <property type="entry name" value="LMWPc"/>
    <property type="match status" value="1"/>
</dbReference>
<name>A0ABY3W8L0_9MICC</name>